<feature type="transmembrane region" description="Helical" evidence="4">
    <location>
        <begin position="270"/>
        <end position="290"/>
    </location>
</feature>
<evidence type="ECO:0000313" key="7">
    <source>
        <dbReference type="Proteomes" id="UP001172159"/>
    </source>
</evidence>
<dbReference type="Proteomes" id="UP001172159">
    <property type="component" value="Unassembled WGS sequence"/>
</dbReference>
<dbReference type="InterPro" id="IPR006011">
    <property type="entry name" value="Syntaxin_N"/>
</dbReference>
<feature type="region of interest" description="Disordered" evidence="3">
    <location>
        <begin position="1"/>
        <end position="33"/>
    </location>
</feature>
<comment type="similarity">
    <text evidence="1 2">Belongs to the syntaxin family.</text>
</comment>
<organism evidence="6 7">
    <name type="scientific">Apiosordaria backusii</name>
    <dbReference type="NCBI Taxonomy" id="314023"/>
    <lineage>
        <taxon>Eukaryota</taxon>
        <taxon>Fungi</taxon>
        <taxon>Dikarya</taxon>
        <taxon>Ascomycota</taxon>
        <taxon>Pezizomycotina</taxon>
        <taxon>Sordariomycetes</taxon>
        <taxon>Sordariomycetidae</taxon>
        <taxon>Sordariales</taxon>
        <taxon>Lasiosphaeriaceae</taxon>
        <taxon>Apiosordaria</taxon>
    </lineage>
</organism>
<dbReference type="SMART" id="SM00503">
    <property type="entry name" value="SynN"/>
    <property type="match status" value="1"/>
</dbReference>
<reference evidence="6" key="1">
    <citation type="submission" date="2023-06" db="EMBL/GenBank/DDBJ databases">
        <title>Genome-scale phylogeny and comparative genomics of the fungal order Sordariales.</title>
        <authorList>
            <consortium name="Lawrence Berkeley National Laboratory"/>
            <person name="Hensen N."/>
            <person name="Bonometti L."/>
            <person name="Westerberg I."/>
            <person name="Brannstrom I.O."/>
            <person name="Guillou S."/>
            <person name="Cros-Aarteil S."/>
            <person name="Calhoun S."/>
            <person name="Haridas S."/>
            <person name="Kuo A."/>
            <person name="Mondo S."/>
            <person name="Pangilinan J."/>
            <person name="Riley R."/>
            <person name="Labutti K."/>
            <person name="Andreopoulos B."/>
            <person name="Lipzen A."/>
            <person name="Chen C."/>
            <person name="Yanf M."/>
            <person name="Daum C."/>
            <person name="Ng V."/>
            <person name="Clum A."/>
            <person name="Steindorff A."/>
            <person name="Ohm R."/>
            <person name="Martin F."/>
            <person name="Silar P."/>
            <person name="Natvig D."/>
            <person name="Lalanne C."/>
            <person name="Gautier V."/>
            <person name="Ament-Velasquez S.L."/>
            <person name="Kruys A."/>
            <person name="Hutchinson M.I."/>
            <person name="Powell A.J."/>
            <person name="Barry K."/>
            <person name="Miller A.N."/>
            <person name="Grigoriev I.V."/>
            <person name="Debuchy R."/>
            <person name="Gladieux P."/>
            <person name="Thoren M.H."/>
            <person name="Johannesson H."/>
        </authorList>
    </citation>
    <scope>NUCLEOTIDE SEQUENCE</scope>
    <source>
        <strain evidence="6">CBS 540.89</strain>
    </source>
</reference>
<dbReference type="SMART" id="SM00397">
    <property type="entry name" value="t_SNARE"/>
    <property type="match status" value="1"/>
</dbReference>
<dbReference type="GO" id="GO:0012505">
    <property type="term" value="C:endomembrane system"/>
    <property type="evidence" value="ECO:0007669"/>
    <property type="project" value="TreeGrafter"/>
</dbReference>
<dbReference type="InterPro" id="IPR045242">
    <property type="entry name" value="Syntaxin"/>
</dbReference>
<keyword evidence="4" id="KW-0472">Membrane</keyword>
<evidence type="ECO:0000313" key="6">
    <source>
        <dbReference type="EMBL" id="KAK0747482.1"/>
    </source>
</evidence>
<dbReference type="Gene3D" id="1.20.5.110">
    <property type="match status" value="1"/>
</dbReference>
<dbReference type="EMBL" id="JAUKTV010000001">
    <property type="protein sequence ID" value="KAK0747482.1"/>
    <property type="molecule type" value="Genomic_DNA"/>
</dbReference>
<dbReference type="Pfam" id="PF05739">
    <property type="entry name" value="SNARE"/>
    <property type="match status" value="1"/>
</dbReference>
<evidence type="ECO:0000256" key="3">
    <source>
        <dbReference type="SAM" id="MobiDB-lite"/>
    </source>
</evidence>
<protein>
    <submittedName>
        <fullName evidence="6">t-SNARE</fullName>
    </submittedName>
</protein>
<keyword evidence="4" id="KW-0812">Transmembrane</keyword>
<evidence type="ECO:0000256" key="1">
    <source>
        <dbReference type="ARBA" id="ARBA00009063"/>
    </source>
</evidence>
<dbReference type="GO" id="GO:0031201">
    <property type="term" value="C:SNARE complex"/>
    <property type="evidence" value="ECO:0007669"/>
    <property type="project" value="TreeGrafter"/>
</dbReference>
<name>A0AA40K6T1_9PEZI</name>
<dbReference type="Pfam" id="PF14523">
    <property type="entry name" value="Syntaxin_2"/>
    <property type="match status" value="1"/>
</dbReference>
<feature type="compositionally biased region" description="Low complexity" evidence="3">
    <location>
        <begin position="147"/>
        <end position="175"/>
    </location>
</feature>
<evidence type="ECO:0000256" key="2">
    <source>
        <dbReference type="RuleBase" id="RU003858"/>
    </source>
</evidence>
<dbReference type="GO" id="GO:0006896">
    <property type="term" value="P:Golgi to vacuole transport"/>
    <property type="evidence" value="ECO:0007669"/>
    <property type="project" value="TreeGrafter"/>
</dbReference>
<dbReference type="PROSITE" id="PS50192">
    <property type="entry name" value="T_SNARE"/>
    <property type="match status" value="1"/>
</dbReference>
<accession>A0AA40K6T1</accession>
<dbReference type="Gene3D" id="1.20.58.70">
    <property type="match status" value="1"/>
</dbReference>
<dbReference type="InterPro" id="IPR010989">
    <property type="entry name" value="SNARE"/>
</dbReference>
<evidence type="ECO:0000256" key="4">
    <source>
        <dbReference type="SAM" id="Phobius"/>
    </source>
</evidence>
<dbReference type="FunFam" id="1.20.5.110:FF:000059">
    <property type="entry name" value="Related to syntaxin 12"/>
    <property type="match status" value="1"/>
</dbReference>
<dbReference type="GO" id="GO:0048278">
    <property type="term" value="P:vesicle docking"/>
    <property type="evidence" value="ECO:0007669"/>
    <property type="project" value="TreeGrafter"/>
</dbReference>
<dbReference type="InterPro" id="IPR000727">
    <property type="entry name" value="T_SNARE_dom"/>
</dbReference>
<dbReference type="GO" id="GO:0006886">
    <property type="term" value="P:intracellular protein transport"/>
    <property type="evidence" value="ECO:0007669"/>
    <property type="project" value="InterPro"/>
</dbReference>
<gene>
    <name evidence="6" type="ORF">B0T21DRAFT_276688</name>
</gene>
<sequence>MSFDRLSAAEQGRAGRNNSNNPPARSSLAGGSYTDDPDFTRLYQDLTNKLFKLNGNNQRLSGEISHLGTRRDTPRVRERVHELIEESRDLFKSVGEGVKKIQTWEDVTPTQKYHQQKLSRDFTTSLTEFQSLQRTALEKQKASVSALQSTLPPSTTSPSSTSHPPLSGSPGSQQQQLLLQEQELARLAPQDEVDFQEALILEREEEIRNIEQGVGDLNVLFQQVAQIVNEQGETLDTIVNNVENVRDDTRGADRELRSAARYQKNARSKACCLLLILVVILTVVLLAVFLG</sequence>
<dbReference type="CDD" id="cd15840">
    <property type="entry name" value="SNARE_Qa"/>
    <property type="match status" value="1"/>
</dbReference>
<dbReference type="PANTHER" id="PTHR19957">
    <property type="entry name" value="SYNTAXIN"/>
    <property type="match status" value="1"/>
</dbReference>
<dbReference type="SUPFAM" id="SSF47661">
    <property type="entry name" value="t-snare proteins"/>
    <property type="match status" value="1"/>
</dbReference>
<comment type="caution">
    <text evidence="6">The sequence shown here is derived from an EMBL/GenBank/DDBJ whole genome shotgun (WGS) entry which is preliminary data.</text>
</comment>
<dbReference type="GO" id="GO:0005484">
    <property type="term" value="F:SNAP receptor activity"/>
    <property type="evidence" value="ECO:0007669"/>
    <property type="project" value="InterPro"/>
</dbReference>
<dbReference type="InterPro" id="IPR006012">
    <property type="entry name" value="Syntaxin/epimorphin_CS"/>
</dbReference>
<feature type="region of interest" description="Disordered" evidence="3">
    <location>
        <begin position="143"/>
        <end position="175"/>
    </location>
</feature>
<dbReference type="GO" id="GO:0006906">
    <property type="term" value="P:vesicle fusion"/>
    <property type="evidence" value="ECO:0007669"/>
    <property type="project" value="TreeGrafter"/>
</dbReference>
<feature type="domain" description="T-SNARE coiled-coil homology" evidence="5">
    <location>
        <begin position="197"/>
        <end position="259"/>
    </location>
</feature>
<keyword evidence="4" id="KW-1133">Transmembrane helix</keyword>
<feature type="compositionally biased region" description="Low complexity" evidence="3">
    <location>
        <begin position="12"/>
        <end position="27"/>
    </location>
</feature>
<dbReference type="PANTHER" id="PTHR19957:SF38">
    <property type="entry name" value="LD27581P"/>
    <property type="match status" value="1"/>
</dbReference>
<keyword evidence="7" id="KW-1185">Reference proteome</keyword>
<dbReference type="AlphaFoldDB" id="A0AA40K6T1"/>
<proteinExistence type="inferred from homology"/>
<evidence type="ECO:0000259" key="5">
    <source>
        <dbReference type="PROSITE" id="PS50192"/>
    </source>
</evidence>
<dbReference type="PROSITE" id="PS00914">
    <property type="entry name" value="SYNTAXIN"/>
    <property type="match status" value="1"/>
</dbReference>
<dbReference type="GO" id="GO:0000149">
    <property type="term" value="F:SNARE binding"/>
    <property type="evidence" value="ECO:0007669"/>
    <property type="project" value="TreeGrafter"/>
</dbReference>